<evidence type="ECO:0000256" key="5">
    <source>
        <dbReference type="ARBA" id="ARBA00022840"/>
    </source>
</evidence>
<dbReference type="PANTHER" id="PTHR47958">
    <property type="entry name" value="ATP-DEPENDENT RNA HELICASE DBP3"/>
    <property type="match status" value="1"/>
</dbReference>
<feature type="compositionally biased region" description="Basic and acidic residues" evidence="7">
    <location>
        <begin position="452"/>
        <end position="465"/>
    </location>
</feature>
<protein>
    <recommendedName>
        <fullName evidence="1">RNA helicase</fullName>
        <ecNumber evidence="1">3.6.4.13</ecNumber>
    </recommendedName>
</protein>
<evidence type="ECO:0000256" key="7">
    <source>
        <dbReference type="SAM" id="MobiDB-lite"/>
    </source>
</evidence>
<dbReference type="SMART" id="SM00490">
    <property type="entry name" value="HELICc"/>
    <property type="match status" value="1"/>
</dbReference>
<dbReference type="Pfam" id="PF00270">
    <property type="entry name" value="DEAD"/>
    <property type="match status" value="1"/>
</dbReference>
<keyword evidence="3 6" id="KW-0378">Hydrolase</keyword>
<dbReference type="EC" id="3.6.4.13" evidence="1"/>
<comment type="similarity">
    <text evidence="6">Belongs to the DEAD box helicase family.</text>
</comment>
<feature type="domain" description="Helicase ATP-binding" evidence="8">
    <location>
        <begin position="104"/>
        <end position="279"/>
    </location>
</feature>
<keyword evidence="2 6" id="KW-0547">Nucleotide-binding</keyword>
<reference evidence="10" key="1">
    <citation type="submission" date="2021-01" db="EMBL/GenBank/DDBJ databases">
        <authorList>
            <person name="Corre E."/>
            <person name="Pelletier E."/>
            <person name="Niang G."/>
            <person name="Scheremetjew M."/>
            <person name="Finn R."/>
            <person name="Kale V."/>
            <person name="Holt S."/>
            <person name="Cochrane G."/>
            <person name="Meng A."/>
            <person name="Brown T."/>
            <person name="Cohen L."/>
        </authorList>
    </citation>
    <scope>NUCLEOTIDE SEQUENCE</scope>
    <source>
        <strain evidence="10">NY070348D</strain>
    </source>
</reference>
<evidence type="ECO:0000256" key="3">
    <source>
        <dbReference type="ARBA" id="ARBA00022801"/>
    </source>
</evidence>
<organism evidence="10">
    <name type="scientific">Mucochytrium quahogii</name>
    <dbReference type="NCBI Taxonomy" id="96639"/>
    <lineage>
        <taxon>Eukaryota</taxon>
        <taxon>Sar</taxon>
        <taxon>Stramenopiles</taxon>
        <taxon>Bigyra</taxon>
        <taxon>Labyrinthulomycetes</taxon>
        <taxon>Thraustochytrida</taxon>
        <taxon>Thraustochytriidae</taxon>
        <taxon>Mucochytrium</taxon>
    </lineage>
</organism>
<dbReference type="InterPro" id="IPR011545">
    <property type="entry name" value="DEAD/DEAH_box_helicase_dom"/>
</dbReference>
<dbReference type="GO" id="GO:0016787">
    <property type="term" value="F:hydrolase activity"/>
    <property type="evidence" value="ECO:0007669"/>
    <property type="project" value="UniProtKB-KW"/>
</dbReference>
<evidence type="ECO:0000256" key="6">
    <source>
        <dbReference type="RuleBase" id="RU000492"/>
    </source>
</evidence>
<feature type="region of interest" description="Disordered" evidence="7">
    <location>
        <begin position="449"/>
        <end position="469"/>
    </location>
</feature>
<dbReference type="AlphaFoldDB" id="A0A7S2WAI1"/>
<dbReference type="InterPro" id="IPR027417">
    <property type="entry name" value="P-loop_NTPase"/>
</dbReference>
<evidence type="ECO:0000313" key="10">
    <source>
        <dbReference type="EMBL" id="CAD9676790.1"/>
    </source>
</evidence>
<evidence type="ECO:0000256" key="1">
    <source>
        <dbReference type="ARBA" id="ARBA00012552"/>
    </source>
</evidence>
<dbReference type="SUPFAM" id="SSF52540">
    <property type="entry name" value="P-loop containing nucleoside triphosphate hydrolases"/>
    <property type="match status" value="2"/>
</dbReference>
<sequence>MADPLLEFLSKVDSIEEKWNQGGKGPAGRADDETGWKVEEYKCPGGEGVAARGTSGQSFRKVFTKMEVGTVLRRWEDACFDTNLNRAIQAAGLGDPTPIQARAIPAILAGRDVIGVASTGSGKTFAFLFPLIVHVLDQRAVDRNSGPIALVVCPTREIAHQQCRVTNRYFRPQGAKACGVMGGKSRWEQQQALKDPYEAVIGTPGMLIDMIKRKALKMKRVTYVVLDEADRMLETGFEAQVDEILGKVRPDKQMMLFSATFAPSRGVQRIVHKFMCDPILISRGDISKGSTNADIEQIPVILNNAQAKYNWLVKFLQEHKLDKVLVFTGEREDCEKLTAALSPDIAGLWIQCVHGEKHHVDRHNAILEFRKRDKGVLVTTNIVARGLDIPDIKYVVCYDPSKSVDSHIHRIGRTSRMNGLNGVCYSLVLGTQYKFAQVVLKTMEASGTDVPPELREISTKGDKQNKSLVHGMFRRSSETLRGSSLPSSSDEGSNLVSLLLSREERNALKYTHDQLQGQYKKSRWDQQAPSS</sequence>
<accession>A0A7S2WAI1</accession>
<dbReference type="InterPro" id="IPR014001">
    <property type="entry name" value="Helicase_ATP-bd"/>
</dbReference>
<keyword evidence="5 6" id="KW-0067">ATP-binding</keyword>
<dbReference type="PROSITE" id="PS00039">
    <property type="entry name" value="DEAD_ATP_HELICASE"/>
    <property type="match status" value="1"/>
</dbReference>
<dbReference type="EMBL" id="HBHK01008990">
    <property type="protein sequence ID" value="CAD9676790.1"/>
    <property type="molecule type" value="Transcribed_RNA"/>
</dbReference>
<dbReference type="GO" id="GO:0003676">
    <property type="term" value="F:nucleic acid binding"/>
    <property type="evidence" value="ECO:0007669"/>
    <property type="project" value="InterPro"/>
</dbReference>
<dbReference type="InterPro" id="IPR000629">
    <property type="entry name" value="RNA-helicase_DEAD-box_CS"/>
</dbReference>
<dbReference type="PROSITE" id="PS51194">
    <property type="entry name" value="HELICASE_CTER"/>
    <property type="match status" value="1"/>
</dbReference>
<evidence type="ECO:0000259" key="9">
    <source>
        <dbReference type="PROSITE" id="PS51194"/>
    </source>
</evidence>
<evidence type="ECO:0000259" key="8">
    <source>
        <dbReference type="PROSITE" id="PS51192"/>
    </source>
</evidence>
<feature type="domain" description="Helicase C-terminal" evidence="9">
    <location>
        <begin position="308"/>
        <end position="458"/>
    </location>
</feature>
<proteinExistence type="inferred from homology"/>
<gene>
    <name evidence="10" type="ORF">QSP1433_LOCUS5538</name>
</gene>
<dbReference type="Pfam" id="PF00271">
    <property type="entry name" value="Helicase_C"/>
    <property type="match status" value="1"/>
</dbReference>
<dbReference type="CDD" id="cd18787">
    <property type="entry name" value="SF2_C_DEAD"/>
    <property type="match status" value="1"/>
</dbReference>
<keyword evidence="4 6" id="KW-0347">Helicase</keyword>
<dbReference type="GO" id="GO:0003724">
    <property type="term" value="F:RNA helicase activity"/>
    <property type="evidence" value="ECO:0007669"/>
    <property type="project" value="UniProtKB-EC"/>
</dbReference>
<name>A0A7S2WAI1_9STRA</name>
<dbReference type="PROSITE" id="PS51192">
    <property type="entry name" value="HELICASE_ATP_BIND_1"/>
    <property type="match status" value="1"/>
</dbReference>
<dbReference type="SMART" id="SM00487">
    <property type="entry name" value="DEXDc"/>
    <property type="match status" value="1"/>
</dbReference>
<dbReference type="Gene3D" id="3.40.50.300">
    <property type="entry name" value="P-loop containing nucleotide triphosphate hydrolases"/>
    <property type="match status" value="2"/>
</dbReference>
<dbReference type="GO" id="GO:0005524">
    <property type="term" value="F:ATP binding"/>
    <property type="evidence" value="ECO:0007669"/>
    <property type="project" value="UniProtKB-KW"/>
</dbReference>
<evidence type="ECO:0000256" key="4">
    <source>
        <dbReference type="ARBA" id="ARBA00022806"/>
    </source>
</evidence>
<dbReference type="InterPro" id="IPR001650">
    <property type="entry name" value="Helicase_C-like"/>
</dbReference>
<evidence type="ECO:0000256" key="2">
    <source>
        <dbReference type="ARBA" id="ARBA00022741"/>
    </source>
</evidence>